<accession>A0A6V8KG68</accession>
<proteinExistence type="predicted"/>
<dbReference type="Pfam" id="PF19560">
    <property type="entry name" value="DUF6082"/>
    <property type="match status" value="1"/>
</dbReference>
<protein>
    <recommendedName>
        <fullName evidence="4">DUF4760 domain-containing protein</fullName>
    </recommendedName>
</protein>
<dbReference type="Proteomes" id="UP000482800">
    <property type="component" value="Unassembled WGS sequence"/>
</dbReference>
<dbReference type="InterPro" id="IPR045728">
    <property type="entry name" value="DUF6082"/>
</dbReference>
<dbReference type="EMBL" id="BLPF01000003">
    <property type="protein sequence ID" value="GFJ84232.1"/>
    <property type="molecule type" value="Genomic_DNA"/>
</dbReference>
<organism evidence="2 3">
    <name type="scientific">Phytohabitans houttuyneae</name>
    <dbReference type="NCBI Taxonomy" id="1076126"/>
    <lineage>
        <taxon>Bacteria</taxon>
        <taxon>Bacillati</taxon>
        <taxon>Actinomycetota</taxon>
        <taxon>Actinomycetes</taxon>
        <taxon>Micromonosporales</taxon>
        <taxon>Micromonosporaceae</taxon>
    </lineage>
</organism>
<reference evidence="2 3" key="1">
    <citation type="submission" date="2020-03" db="EMBL/GenBank/DDBJ databases">
        <title>Whole genome shotgun sequence of Phytohabitans houttuyneae NBRC 108639.</title>
        <authorList>
            <person name="Komaki H."/>
            <person name="Tamura T."/>
        </authorList>
    </citation>
    <scope>NUCLEOTIDE SEQUENCE [LARGE SCALE GENOMIC DNA]</scope>
    <source>
        <strain evidence="2 3">NBRC 108639</strain>
    </source>
</reference>
<evidence type="ECO:0000313" key="3">
    <source>
        <dbReference type="Proteomes" id="UP000482800"/>
    </source>
</evidence>
<name>A0A6V8KG68_9ACTN</name>
<keyword evidence="1" id="KW-0812">Transmembrane</keyword>
<keyword evidence="3" id="KW-1185">Reference proteome</keyword>
<feature type="transmembrane region" description="Helical" evidence="1">
    <location>
        <begin position="12"/>
        <end position="31"/>
    </location>
</feature>
<dbReference type="AlphaFoldDB" id="A0A6V8KG68"/>
<keyword evidence="1" id="KW-0472">Membrane</keyword>
<sequence length="152" mass="17797">MTLSNVGQAYGAVSALLSALALFGVMVSLAFQWRQNQIALNLAVREQQRALVEMGISNPELLYSKIRDVEEKDLPMTQYANLWMSHWKLLWDMRNIHEPHVSHLAYELFKNDVAYAWWEKVGTHWNIDGSRRDRKFMEVVMEAHREASEHQR</sequence>
<keyword evidence="1" id="KW-1133">Transmembrane helix</keyword>
<evidence type="ECO:0000256" key="1">
    <source>
        <dbReference type="SAM" id="Phobius"/>
    </source>
</evidence>
<evidence type="ECO:0008006" key="4">
    <source>
        <dbReference type="Google" id="ProtNLM"/>
    </source>
</evidence>
<comment type="caution">
    <text evidence="2">The sequence shown here is derived from an EMBL/GenBank/DDBJ whole genome shotgun (WGS) entry which is preliminary data.</text>
</comment>
<gene>
    <name evidence="2" type="ORF">Phou_084120</name>
</gene>
<evidence type="ECO:0000313" key="2">
    <source>
        <dbReference type="EMBL" id="GFJ84232.1"/>
    </source>
</evidence>
<reference evidence="2 3" key="2">
    <citation type="submission" date="2020-03" db="EMBL/GenBank/DDBJ databases">
        <authorList>
            <person name="Ichikawa N."/>
            <person name="Kimura A."/>
            <person name="Kitahashi Y."/>
            <person name="Uohara A."/>
        </authorList>
    </citation>
    <scope>NUCLEOTIDE SEQUENCE [LARGE SCALE GENOMIC DNA]</scope>
    <source>
        <strain evidence="2 3">NBRC 108639</strain>
    </source>
</reference>